<dbReference type="InterPro" id="IPR014026">
    <property type="entry name" value="UDP-Glc/GDP-Man_DH_dimer"/>
</dbReference>
<dbReference type="Pfam" id="PF03721">
    <property type="entry name" value="UDPG_MGDP_dh_N"/>
    <property type="match status" value="1"/>
</dbReference>
<protein>
    <submittedName>
        <fullName evidence="4">Uncharacterized protein</fullName>
    </submittedName>
</protein>
<evidence type="ECO:0000313" key="5">
    <source>
        <dbReference type="Proteomes" id="UP000177579"/>
    </source>
</evidence>
<evidence type="ECO:0000313" key="4">
    <source>
        <dbReference type="EMBL" id="OGF40126.1"/>
    </source>
</evidence>
<dbReference type="GO" id="GO:0051287">
    <property type="term" value="F:NAD binding"/>
    <property type="evidence" value="ECO:0007669"/>
    <property type="project" value="InterPro"/>
</dbReference>
<sequence>MSKKIGFIGQGWIGKNYADDFENRGHDVVRFSLEEPYIQNKELIRDCRIVFVAVPTPSTPKGFDDSFIRKSIQIAGDDATVVIKSTVLPGTTESIQRENPRFFVLHAPEFLSEATAAHDAANPIRNIIGIPLETDEYISRAQEVLDCLPKAPYEKICRAKEAEFIKYGGNNWFYFKVIFFNMLYDLTRAHDLEWDIIKEAMAADPRIGSTHMNPVHNSGQPGGHVAQTLKFNDLHMEPIHKSGRGAGGHCFIKDFAAFHEMYERDVANEYGLRVLEALRDKNIHLLVRSEKDLDLLMGVYGEDMINKYRDN</sequence>
<evidence type="ECO:0000259" key="2">
    <source>
        <dbReference type="Pfam" id="PF00984"/>
    </source>
</evidence>
<evidence type="ECO:0000259" key="3">
    <source>
        <dbReference type="Pfam" id="PF03721"/>
    </source>
</evidence>
<dbReference type="PANTHER" id="PTHR43750:SF3">
    <property type="entry name" value="UDP-GLUCOSE 6-DEHYDROGENASE TUAD"/>
    <property type="match status" value="1"/>
</dbReference>
<dbReference type="InterPro" id="IPR013328">
    <property type="entry name" value="6PGD_dom2"/>
</dbReference>
<accession>A0A1F5TMM4</accession>
<evidence type="ECO:0000256" key="1">
    <source>
        <dbReference type="ARBA" id="ARBA00006601"/>
    </source>
</evidence>
<reference evidence="4 5" key="1">
    <citation type="journal article" date="2016" name="Nat. Commun.">
        <title>Thousands of microbial genomes shed light on interconnected biogeochemical processes in an aquifer system.</title>
        <authorList>
            <person name="Anantharaman K."/>
            <person name="Brown C.T."/>
            <person name="Hug L.A."/>
            <person name="Sharon I."/>
            <person name="Castelle C.J."/>
            <person name="Probst A.J."/>
            <person name="Thomas B.C."/>
            <person name="Singh A."/>
            <person name="Wilkins M.J."/>
            <person name="Karaoz U."/>
            <person name="Brodie E.L."/>
            <person name="Williams K.H."/>
            <person name="Hubbard S.S."/>
            <person name="Banfield J.F."/>
        </authorList>
    </citation>
    <scope>NUCLEOTIDE SEQUENCE [LARGE SCALE GENOMIC DNA]</scope>
</reference>
<dbReference type="Proteomes" id="UP000177579">
    <property type="component" value="Unassembled WGS sequence"/>
</dbReference>
<comment type="similarity">
    <text evidence="1">Belongs to the UDP-glucose/GDP-mannose dehydrogenase family.</text>
</comment>
<feature type="domain" description="UDP-glucose/GDP-mannose dehydrogenase dimerisation" evidence="2">
    <location>
        <begin position="160"/>
        <end position="282"/>
    </location>
</feature>
<dbReference type="InterPro" id="IPR008927">
    <property type="entry name" value="6-PGluconate_DH-like_C_sf"/>
</dbReference>
<dbReference type="SUPFAM" id="SSF48179">
    <property type="entry name" value="6-phosphogluconate dehydrogenase C-terminal domain-like"/>
    <property type="match status" value="1"/>
</dbReference>
<dbReference type="Gene3D" id="3.40.50.720">
    <property type="entry name" value="NAD(P)-binding Rossmann-like Domain"/>
    <property type="match status" value="1"/>
</dbReference>
<dbReference type="SUPFAM" id="SSF51735">
    <property type="entry name" value="NAD(P)-binding Rossmann-fold domains"/>
    <property type="match status" value="1"/>
</dbReference>
<dbReference type="InterPro" id="IPR001732">
    <property type="entry name" value="UDP-Glc/GDP-Man_DH_N"/>
</dbReference>
<comment type="caution">
    <text evidence="4">The sequence shown here is derived from an EMBL/GenBank/DDBJ whole genome shotgun (WGS) entry which is preliminary data.</text>
</comment>
<dbReference type="Gene3D" id="1.10.1040.10">
    <property type="entry name" value="N-(1-d-carboxylethyl)-l-norvaline Dehydrogenase, domain 2"/>
    <property type="match status" value="1"/>
</dbReference>
<organism evidence="4 5">
    <name type="scientific">Candidatus Falkowbacteria bacterium RIFOXYD2_FULL_34_120</name>
    <dbReference type="NCBI Taxonomy" id="1798007"/>
    <lineage>
        <taxon>Bacteria</taxon>
        <taxon>Candidatus Falkowiibacteriota</taxon>
    </lineage>
</organism>
<dbReference type="Pfam" id="PF00984">
    <property type="entry name" value="UDPG_MGDP_dh"/>
    <property type="match status" value="1"/>
</dbReference>
<feature type="domain" description="UDP-glucose/GDP-mannose dehydrogenase N-terminal" evidence="3">
    <location>
        <begin position="41"/>
        <end position="134"/>
    </location>
</feature>
<dbReference type="GO" id="GO:0016616">
    <property type="term" value="F:oxidoreductase activity, acting on the CH-OH group of donors, NAD or NADP as acceptor"/>
    <property type="evidence" value="ECO:0007669"/>
    <property type="project" value="InterPro"/>
</dbReference>
<dbReference type="EMBL" id="MFGO01000036">
    <property type="protein sequence ID" value="OGF40126.1"/>
    <property type="molecule type" value="Genomic_DNA"/>
</dbReference>
<gene>
    <name evidence="4" type="ORF">A2531_05195</name>
</gene>
<dbReference type="AlphaFoldDB" id="A0A1F5TMM4"/>
<proteinExistence type="inferred from homology"/>
<dbReference type="InterPro" id="IPR036291">
    <property type="entry name" value="NAD(P)-bd_dom_sf"/>
</dbReference>
<name>A0A1F5TMM4_9BACT</name>
<dbReference type="PANTHER" id="PTHR43750">
    <property type="entry name" value="UDP-GLUCOSE 6-DEHYDROGENASE TUAD"/>
    <property type="match status" value="1"/>
</dbReference>